<evidence type="ECO:0000313" key="2">
    <source>
        <dbReference type="Proteomes" id="UP001570511"/>
    </source>
</evidence>
<dbReference type="AlphaFoldDB" id="A0ABD5MDU6"/>
<dbReference type="EMBL" id="JBGNYA010000001">
    <property type="protein sequence ID" value="MFA1612075.1"/>
    <property type="molecule type" value="Genomic_DNA"/>
</dbReference>
<protein>
    <submittedName>
        <fullName evidence="1">Uncharacterized protein</fullName>
    </submittedName>
</protein>
<evidence type="ECO:0000313" key="1">
    <source>
        <dbReference type="EMBL" id="MFA1612075.1"/>
    </source>
</evidence>
<proteinExistence type="predicted"/>
<reference evidence="1 2" key="1">
    <citation type="submission" date="2024-08" db="EMBL/GenBank/DDBJ databases">
        <title>Halobellus sp. MBLA0158 whole genome sequence.</title>
        <authorList>
            <person name="Hwang C.Y."/>
            <person name="Cho E.-S."/>
            <person name="Seo M.-J."/>
        </authorList>
    </citation>
    <scope>NUCLEOTIDE SEQUENCE [LARGE SCALE GENOMIC DNA]</scope>
    <source>
        <strain evidence="1 2">MBLA0158</strain>
    </source>
</reference>
<gene>
    <name evidence="1" type="ORF">OS889_13815</name>
</gene>
<dbReference type="Proteomes" id="UP001570511">
    <property type="component" value="Unassembled WGS sequence"/>
</dbReference>
<name>A0ABD5MDU6_9EURY</name>
<organism evidence="1 2">
    <name type="scientific">Halobellus rubicundus</name>
    <dbReference type="NCBI Taxonomy" id="2996466"/>
    <lineage>
        <taxon>Archaea</taxon>
        <taxon>Methanobacteriati</taxon>
        <taxon>Methanobacteriota</taxon>
        <taxon>Stenosarchaea group</taxon>
        <taxon>Halobacteria</taxon>
        <taxon>Halobacteriales</taxon>
        <taxon>Haloferacaceae</taxon>
        <taxon>Halobellus</taxon>
    </lineage>
</organism>
<accession>A0ABD5MDU6</accession>
<sequence>MQSFADSDTHFQLEIAETSDGWDGIRSGEPTGYVICDECGGRAKTVEEIPHEADCPQRGVVSKWWVAQFIGDTVDV</sequence>
<comment type="caution">
    <text evidence="1">The sequence shown here is derived from an EMBL/GenBank/DDBJ whole genome shotgun (WGS) entry which is preliminary data.</text>
</comment>
<keyword evidence="2" id="KW-1185">Reference proteome</keyword>
<dbReference type="RefSeq" id="WP_372390690.1">
    <property type="nucleotide sequence ID" value="NZ_JBGNYA010000001.1"/>
</dbReference>